<evidence type="ECO:0000313" key="4">
    <source>
        <dbReference type="Proteomes" id="UP000253606"/>
    </source>
</evidence>
<evidence type="ECO:0000313" key="3">
    <source>
        <dbReference type="EMBL" id="AXC15781.1"/>
    </source>
</evidence>
<evidence type="ECO:0000259" key="2">
    <source>
        <dbReference type="Pfam" id="PF01361"/>
    </source>
</evidence>
<dbReference type="Pfam" id="PF01361">
    <property type="entry name" value="Tautomerase"/>
    <property type="match status" value="1"/>
</dbReference>
<dbReference type="Proteomes" id="UP000253606">
    <property type="component" value="Chromosome"/>
</dbReference>
<dbReference type="RefSeq" id="WP_114210393.1">
    <property type="nucleotide sequence ID" value="NZ_CP030840.1"/>
</dbReference>
<name>A0A2Z5G9G2_9BACT</name>
<keyword evidence="1" id="KW-0413">Isomerase</keyword>
<reference evidence="3 4" key="1">
    <citation type="journal article" date="2018" name="Front. Microbiol.">
        <title>Hydrolytic Capabilities as a Key to Environmental Success: Chitinolytic and Cellulolytic Acidobacteria From Acidic Sub-arctic Soils and Boreal Peatlands.</title>
        <authorList>
            <person name="Belova S.E."/>
            <person name="Ravin N.V."/>
            <person name="Pankratov T.A."/>
            <person name="Rakitin A.L."/>
            <person name="Ivanova A.A."/>
            <person name="Beletsky A.V."/>
            <person name="Mardanov A.V."/>
            <person name="Sinninghe Damste J.S."/>
            <person name="Dedysh S.N."/>
        </authorList>
    </citation>
    <scope>NUCLEOTIDE SEQUENCE [LARGE SCALE GENOMIC DNA]</scope>
    <source>
        <strain evidence="3 4">SBC82</strain>
    </source>
</reference>
<dbReference type="InterPro" id="IPR014347">
    <property type="entry name" value="Tautomerase/MIF_sf"/>
</dbReference>
<dbReference type="Gene3D" id="3.30.429.10">
    <property type="entry name" value="Macrophage Migration Inhibitory Factor"/>
    <property type="match status" value="1"/>
</dbReference>
<dbReference type="EMBL" id="CP030840">
    <property type="protein sequence ID" value="AXC15781.1"/>
    <property type="molecule type" value="Genomic_DNA"/>
</dbReference>
<protein>
    <recommendedName>
        <fullName evidence="2">4-oxalocrotonate tautomerase-like domain-containing protein</fullName>
    </recommendedName>
</protein>
<organism evidence="3 4">
    <name type="scientific">Acidisarcina polymorpha</name>
    <dbReference type="NCBI Taxonomy" id="2211140"/>
    <lineage>
        <taxon>Bacteria</taxon>
        <taxon>Pseudomonadati</taxon>
        <taxon>Acidobacteriota</taxon>
        <taxon>Terriglobia</taxon>
        <taxon>Terriglobales</taxon>
        <taxon>Acidobacteriaceae</taxon>
        <taxon>Acidisarcina</taxon>
    </lineage>
</organism>
<gene>
    <name evidence="3" type="ORF">ACPOL_6561</name>
</gene>
<dbReference type="AlphaFoldDB" id="A0A2Z5G9G2"/>
<dbReference type="SUPFAM" id="SSF55331">
    <property type="entry name" value="Tautomerase/MIF"/>
    <property type="match status" value="1"/>
</dbReference>
<evidence type="ECO:0000256" key="1">
    <source>
        <dbReference type="ARBA" id="ARBA00023235"/>
    </source>
</evidence>
<dbReference type="InterPro" id="IPR004370">
    <property type="entry name" value="4-OT-like_dom"/>
</dbReference>
<accession>A0A2Z5G9G2</accession>
<feature type="domain" description="4-oxalocrotonate tautomerase-like" evidence="2">
    <location>
        <begin position="72"/>
        <end position="129"/>
    </location>
</feature>
<dbReference type="GO" id="GO:0016853">
    <property type="term" value="F:isomerase activity"/>
    <property type="evidence" value="ECO:0007669"/>
    <property type="project" value="UniProtKB-KW"/>
</dbReference>
<dbReference type="KEGG" id="abas:ACPOL_6561"/>
<dbReference type="OrthoDB" id="9803586at2"/>
<proteinExistence type="predicted"/>
<keyword evidence="4" id="KW-1185">Reference proteome</keyword>
<sequence length="144" mass="16412">MPLMYVNYPEDTFTQEAIDKLAMQLTNFGEDAEKIPKTPYLFSTTWVYFRPYPKELVFHGGKSGGRNVISLEVNVFEGGLDYAAKKEFYKKATDAIAEATGMPKDKRRPVYILFRDVPDINWGFFGNIIAINDLLVASEDEEPI</sequence>